<feature type="compositionally biased region" description="Basic and acidic residues" evidence="1">
    <location>
        <begin position="227"/>
        <end position="248"/>
    </location>
</feature>
<sequence length="341" mass="39230">MTLCLSTFVMSDSGVSKNIENSNTCQKYSNHEEVRESKLDESRLHYENGKCYYSDPSGERLEWDEEKKEWKRDTDSSKQNDYIVENGCYYYRDKTTGKKLKWSTESNSWASCGEEGEESTVNSNIKTVRQEDSEEENEEEEEDEELEDEKPKSKPVVRQDMSEGIYGTDGDNHTYTDPNDGTVYVWDKEKNAWFPKIDEDFIAQYQMSYGFVKPDCPESADTEIKDIKEDSKENSNEDLKKDSEDVASLKRKQPQEPAWFDVGDKHNTKVYVTNLPTDISEQDFIDLMQKCGLVMKDVETGKMKIKLYTEPGTNHLKGDALCTYIKTLCNSVGQTYGSVSS</sequence>
<feature type="region of interest" description="Disordered" evidence="1">
    <location>
        <begin position="108"/>
        <end position="178"/>
    </location>
</feature>
<dbReference type="GO" id="GO:0005684">
    <property type="term" value="C:U2-type spliceosomal complex"/>
    <property type="evidence" value="ECO:0007669"/>
    <property type="project" value="TreeGrafter"/>
</dbReference>
<keyword evidence="3" id="KW-1185">Reference proteome</keyword>
<dbReference type="Proteomes" id="UP000015103">
    <property type="component" value="Unassembled WGS sequence"/>
</dbReference>
<dbReference type="PANTHER" id="PTHR15608">
    <property type="entry name" value="SPLICING FACTOR U2AF-ASSOCIATED PROTEIN 2"/>
    <property type="match status" value="1"/>
</dbReference>
<dbReference type="AlphaFoldDB" id="A0A905R0F5"/>
<dbReference type="GO" id="GO:0005686">
    <property type="term" value="C:U2 snRNP"/>
    <property type="evidence" value="ECO:0007669"/>
    <property type="project" value="TreeGrafter"/>
</dbReference>
<dbReference type="EMBL" id="ACPB03000025">
    <property type="status" value="NOT_ANNOTATED_CDS"/>
    <property type="molecule type" value="Genomic_DNA"/>
</dbReference>
<name>A0A905R0F5_RHOPR</name>
<proteinExistence type="predicted"/>
<dbReference type="GO" id="GO:0003723">
    <property type="term" value="F:RNA binding"/>
    <property type="evidence" value="ECO:0007669"/>
    <property type="project" value="TreeGrafter"/>
</dbReference>
<dbReference type="EnsemblMetazoa" id="RPRC017716-RA">
    <property type="protein sequence ID" value="RPRC017716-PA"/>
    <property type="gene ID" value="RPRC017716"/>
</dbReference>
<reference evidence="2" key="1">
    <citation type="submission" date="2022-10" db="UniProtKB">
        <authorList>
            <consortium name="EnsemblMetazoa"/>
        </authorList>
    </citation>
    <scope>IDENTIFICATION</scope>
</reference>
<dbReference type="SUPFAM" id="SSF54928">
    <property type="entry name" value="RNA-binding domain, RBD"/>
    <property type="match status" value="1"/>
</dbReference>
<dbReference type="PANTHER" id="PTHR15608:SF0">
    <property type="entry name" value="HIV TAT-SPECIFIC FACTOR 1"/>
    <property type="match status" value="1"/>
</dbReference>
<dbReference type="Gene3D" id="3.30.70.330">
    <property type="match status" value="1"/>
</dbReference>
<protein>
    <submittedName>
        <fullName evidence="2">RRM domain-containing protein</fullName>
    </submittedName>
</protein>
<dbReference type="InterPro" id="IPR012677">
    <property type="entry name" value="Nucleotide-bd_a/b_plait_sf"/>
</dbReference>
<feature type="compositionally biased region" description="Acidic residues" evidence="1">
    <location>
        <begin position="132"/>
        <end position="148"/>
    </location>
</feature>
<evidence type="ECO:0000313" key="2">
    <source>
        <dbReference type="EnsemblMetazoa" id="RPRC017716-PA"/>
    </source>
</evidence>
<organism evidence="2 3">
    <name type="scientific">Rhodnius prolixus</name>
    <name type="common">Triatomid bug</name>
    <dbReference type="NCBI Taxonomy" id="13249"/>
    <lineage>
        <taxon>Eukaryota</taxon>
        <taxon>Metazoa</taxon>
        <taxon>Ecdysozoa</taxon>
        <taxon>Arthropoda</taxon>
        <taxon>Hexapoda</taxon>
        <taxon>Insecta</taxon>
        <taxon>Pterygota</taxon>
        <taxon>Neoptera</taxon>
        <taxon>Paraneoptera</taxon>
        <taxon>Hemiptera</taxon>
        <taxon>Heteroptera</taxon>
        <taxon>Panheteroptera</taxon>
        <taxon>Cimicomorpha</taxon>
        <taxon>Reduviidae</taxon>
        <taxon>Triatominae</taxon>
        <taxon>Rhodnius</taxon>
    </lineage>
</organism>
<dbReference type="InterPro" id="IPR035979">
    <property type="entry name" value="RBD_domain_sf"/>
</dbReference>
<accession>A0A905R0F5</accession>
<dbReference type="InterPro" id="IPR034393">
    <property type="entry name" value="TatSF1-like"/>
</dbReference>
<evidence type="ECO:0000256" key="1">
    <source>
        <dbReference type="SAM" id="MobiDB-lite"/>
    </source>
</evidence>
<evidence type="ECO:0000313" key="3">
    <source>
        <dbReference type="Proteomes" id="UP000015103"/>
    </source>
</evidence>
<feature type="region of interest" description="Disordered" evidence="1">
    <location>
        <begin position="227"/>
        <end position="254"/>
    </location>
</feature>